<name>A0A4Z1K300_9HELO</name>
<feature type="transmembrane region" description="Helical" evidence="1">
    <location>
        <begin position="93"/>
        <end position="114"/>
    </location>
</feature>
<keyword evidence="1" id="KW-0812">Transmembrane</keyword>
<feature type="transmembrane region" description="Helical" evidence="1">
    <location>
        <begin position="66"/>
        <end position="86"/>
    </location>
</feature>
<proteinExistence type="predicted"/>
<reference evidence="2 3" key="1">
    <citation type="submission" date="2017-12" db="EMBL/GenBank/DDBJ databases">
        <title>Comparative genomics of Botrytis spp.</title>
        <authorList>
            <person name="Valero-Jimenez C.A."/>
            <person name="Tapia P."/>
            <person name="Veloso J."/>
            <person name="Silva-Moreno E."/>
            <person name="Staats M."/>
            <person name="Valdes J.H."/>
            <person name="Van Kan J.A.L."/>
        </authorList>
    </citation>
    <scope>NUCLEOTIDE SEQUENCE [LARGE SCALE GENOMIC DNA]</scope>
    <source>
        <strain evidence="2 3">Be9601</strain>
    </source>
</reference>
<gene>
    <name evidence="2" type="ORF">BELL_0014g00270</name>
</gene>
<keyword evidence="1" id="KW-0472">Membrane</keyword>
<evidence type="ECO:0000256" key="1">
    <source>
        <dbReference type="SAM" id="Phobius"/>
    </source>
</evidence>
<protein>
    <submittedName>
        <fullName evidence="2">Uncharacterized protein</fullName>
    </submittedName>
</protein>
<keyword evidence="3" id="KW-1185">Reference proteome</keyword>
<dbReference type="Proteomes" id="UP000297229">
    <property type="component" value="Unassembled WGS sequence"/>
</dbReference>
<dbReference type="AlphaFoldDB" id="A0A4Z1K300"/>
<organism evidence="2 3">
    <name type="scientific">Botrytis elliptica</name>
    <dbReference type="NCBI Taxonomy" id="278938"/>
    <lineage>
        <taxon>Eukaryota</taxon>
        <taxon>Fungi</taxon>
        <taxon>Dikarya</taxon>
        <taxon>Ascomycota</taxon>
        <taxon>Pezizomycotina</taxon>
        <taxon>Leotiomycetes</taxon>
        <taxon>Helotiales</taxon>
        <taxon>Sclerotiniaceae</taxon>
        <taxon>Botrytis</taxon>
    </lineage>
</organism>
<keyword evidence="1" id="KW-1133">Transmembrane helix</keyword>
<dbReference type="EMBL" id="PQXM01000014">
    <property type="protein sequence ID" value="TGO80138.1"/>
    <property type="molecule type" value="Genomic_DNA"/>
</dbReference>
<comment type="caution">
    <text evidence="2">The sequence shown here is derived from an EMBL/GenBank/DDBJ whole genome shotgun (WGS) entry which is preliminary data.</text>
</comment>
<sequence length="203" mass="21464">MPDIYIHNRTCLPLSLALTQVGPLYYENNVLPGHSMKRHVGSVHFTIQAKVFNRTTESKFDEKDNILPILGLTIGALTLGAGGALVAATGATVLASVAGIGAGLGSSVAVPAWSATAIAIGSPIVQAGTMVGVGTTAGMVMSNMKDGKKVVDSMGWYMGFSERHFYIGGGPKADKAGEYWIFDPGTMTDFYVTDKELCPRKYE</sequence>
<accession>A0A4Z1K300</accession>
<evidence type="ECO:0000313" key="3">
    <source>
        <dbReference type="Proteomes" id="UP000297229"/>
    </source>
</evidence>
<evidence type="ECO:0000313" key="2">
    <source>
        <dbReference type="EMBL" id="TGO80138.1"/>
    </source>
</evidence>
<feature type="transmembrane region" description="Helical" evidence="1">
    <location>
        <begin position="120"/>
        <end position="140"/>
    </location>
</feature>